<dbReference type="EMBL" id="BSOS01000094">
    <property type="protein sequence ID" value="GLR68670.1"/>
    <property type="molecule type" value="Genomic_DNA"/>
</dbReference>
<proteinExistence type="predicted"/>
<reference evidence="2" key="1">
    <citation type="journal article" date="2019" name="Int. J. Syst. Evol. Microbiol.">
        <title>The Global Catalogue of Microorganisms (GCM) 10K type strain sequencing project: providing services to taxonomists for standard genome sequencing and annotation.</title>
        <authorList>
            <consortium name="The Broad Institute Genomics Platform"/>
            <consortium name="The Broad Institute Genome Sequencing Center for Infectious Disease"/>
            <person name="Wu L."/>
            <person name="Ma J."/>
        </authorList>
    </citation>
    <scope>NUCLEOTIDE SEQUENCE [LARGE SCALE GENOMIC DNA]</scope>
    <source>
        <strain evidence="2">NBRC 112502</strain>
    </source>
</reference>
<organism evidence="1 2">
    <name type="scientific">Acidocella aquatica</name>
    <dbReference type="NCBI Taxonomy" id="1922313"/>
    <lineage>
        <taxon>Bacteria</taxon>
        <taxon>Pseudomonadati</taxon>
        <taxon>Pseudomonadota</taxon>
        <taxon>Alphaproteobacteria</taxon>
        <taxon>Acetobacterales</taxon>
        <taxon>Acidocellaceae</taxon>
        <taxon>Acidocella</taxon>
    </lineage>
</organism>
<evidence type="ECO:0000313" key="1">
    <source>
        <dbReference type="EMBL" id="GLR68670.1"/>
    </source>
</evidence>
<evidence type="ECO:0000313" key="2">
    <source>
        <dbReference type="Proteomes" id="UP001156641"/>
    </source>
</evidence>
<gene>
    <name evidence="1" type="ORF">GCM10010909_33520</name>
</gene>
<dbReference type="Proteomes" id="UP001156641">
    <property type="component" value="Unassembled WGS sequence"/>
</dbReference>
<keyword evidence="2" id="KW-1185">Reference proteome</keyword>
<accession>A0ABQ6AB66</accession>
<sequence length="146" mass="17184">MARRQLQRSGHWPHRLAIEVVTKAKSASDTEQEIVIKRNNRGHGLASAVLKKPDVMAARQKNMQAVMTLMMGDGPRQEFRAEEAGPYKRLWHMAQNDSRRDNFWVPEDRYPACRQCRVRCDKPTPNAARFSPRHLCRRQSRWQYDR</sequence>
<protein>
    <submittedName>
        <fullName evidence="1">Uncharacterized protein</fullName>
    </submittedName>
</protein>
<name>A0ABQ6AB66_9PROT</name>
<comment type="caution">
    <text evidence="1">The sequence shown here is derived from an EMBL/GenBank/DDBJ whole genome shotgun (WGS) entry which is preliminary data.</text>
</comment>